<dbReference type="AlphaFoldDB" id="A0A4R3KT51"/>
<feature type="chain" id="PRO_5020316405" evidence="5">
    <location>
        <begin position="25"/>
        <end position="817"/>
    </location>
</feature>
<evidence type="ECO:0000259" key="6">
    <source>
        <dbReference type="Pfam" id="PF14905"/>
    </source>
</evidence>
<proteinExistence type="predicted"/>
<keyword evidence="7" id="KW-0675">Receptor</keyword>
<feature type="compositionally biased region" description="Gly residues" evidence="4">
    <location>
        <begin position="800"/>
        <end position="809"/>
    </location>
</feature>
<feature type="signal peptide" evidence="5">
    <location>
        <begin position="1"/>
        <end position="24"/>
    </location>
</feature>
<dbReference type="GO" id="GO:0009279">
    <property type="term" value="C:cell outer membrane"/>
    <property type="evidence" value="ECO:0007669"/>
    <property type="project" value="UniProtKB-SubCell"/>
</dbReference>
<dbReference type="OrthoDB" id="606851at2"/>
<dbReference type="Pfam" id="PF14905">
    <property type="entry name" value="OMP_b-brl_3"/>
    <property type="match status" value="1"/>
</dbReference>
<evidence type="ECO:0000313" key="8">
    <source>
        <dbReference type="Proteomes" id="UP000295807"/>
    </source>
</evidence>
<dbReference type="Gene3D" id="2.40.170.20">
    <property type="entry name" value="TonB-dependent receptor, beta-barrel domain"/>
    <property type="match status" value="1"/>
</dbReference>
<dbReference type="Gene3D" id="2.170.130.10">
    <property type="entry name" value="TonB-dependent receptor, plug domain"/>
    <property type="match status" value="1"/>
</dbReference>
<evidence type="ECO:0000256" key="2">
    <source>
        <dbReference type="ARBA" id="ARBA00023136"/>
    </source>
</evidence>
<dbReference type="InterPro" id="IPR037066">
    <property type="entry name" value="Plug_dom_sf"/>
</dbReference>
<keyword evidence="5" id="KW-0732">Signal</keyword>
<feature type="region of interest" description="Disordered" evidence="4">
    <location>
        <begin position="790"/>
        <end position="817"/>
    </location>
</feature>
<comment type="subcellular location">
    <subcellularLocation>
        <location evidence="1">Cell outer membrane</location>
    </subcellularLocation>
</comment>
<dbReference type="Proteomes" id="UP000295807">
    <property type="component" value="Unassembled WGS sequence"/>
</dbReference>
<evidence type="ECO:0000256" key="3">
    <source>
        <dbReference type="ARBA" id="ARBA00023237"/>
    </source>
</evidence>
<name>A0A4R3KT51_9SPHI</name>
<gene>
    <name evidence="7" type="ORF">EDD80_104127</name>
</gene>
<dbReference type="RefSeq" id="WP_132128867.1">
    <property type="nucleotide sequence ID" value="NZ_CP042432.1"/>
</dbReference>
<accession>A0A4R3KT51</accession>
<evidence type="ECO:0000313" key="7">
    <source>
        <dbReference type="EMBL" id="TCS87779.1"/>
    </source>
</evidence>
<reference evidence="7 8" key="1">
    <citation type="submission" date="2019-03" db="EMBL/GenBank/DDBJ databases">
        <title>Genomic Encyclopedia of Type Strains, Phase IV (KMG-IV): sequencing the most valuable type-strain genomes for metagenomic binning, comparative biology and taxonomic classification.</title>
        <authorList>
            <person name="Goeker M."/>
        </authorList>
    </citation>
    <scope>NUCLEOTIDE SEQUENCE [LARGE SCALE GENOMIC DNA]</scope>
    <source>
        <strain evidence="7 8">DSM 21100</strain>
    </source>
</reference>
<dbReference type="PANTHER" id="PTHR40980">
    <property type="entry name" value="PLUG DOMAIN-CONTAINING PROTEIN"/>
    <property type="match status" value="1"/>
</dbReference>
<feature type="compositionally biased region" description="Basic and acidic residues" evidence="4">
    <location>
        <begin position="790"/>
        <end position="799"/>
    </location>
</feature>
<dbReference type="InterPro" id="IPR041700">
    <property type="entry name" value="OMP_b-brl_3"/>
</dbReference>
<dbReference type="SUPFAM" id="SSF56935">
    <property type="entry name" value="Porins"/>
    <property type="match status" value="1"/>
</dbReference>
<keyword evidence="3" id="KW-0998">Cell outer membrane</keyword>
<sequence>MFRILTYSFLLAGSLLCLPGRSHAQQSNPQEAGTITGTVRDADGKGVDFASVTLLSLPDSTFVGGAQTEAGGKFSLGNIRPGRYTVNVSFVGYTEKGVGNVRVQAGETTELGVISIRLDSETLDEVVVESEAMDIQYDLDKTIFTVSDNIKSMSTNASDVLEQIPMVELDQEGVPSVMGQGVSVLIDGKPSRIYGDNIETVLKLIPSGLIEKIEVVTSPSARYSTEEGGIVLNIITKSEYLSGVSGIANLSVTSNNTYSPSVNVNIARRKFSFNNSIAFEYDRDLSSSNLFRENFPAGNVFFTDQTRDGTDEDQDFSYNGNLYYNITSKSRIGAFFGLGHDTENEDETLITRFLDEGQALDSAYTRIIDNRENSWNYRAGIDFDKTFSSEDHILNLEAYYSTRSDDDNMHFDQNSEWESMESLQNQVSTSDDVGFTVEGDYVQPFGEKSRLEAGFRADWETDENVFRAEYFDESAGEFLVNDALSNDFTSLESDYSLYGMYRTELNRFSLQGGLRLEKSVLETTQHLLDQYYKTDFLNLVPTLNMSYRLQNNDNVTFSYSRRVRTPRWHELNPFVDYSDPENIESGNPELKPEFINSFEASYNKFVKQFNLYASVFYRHSNDPIQRIRTVDTAGISYTNFDNVGSERYYGLETGMGADILPEWNFRVSVGVRKNEVFGFDEDNQTTAFTSNLSTFFPLPFDFKGYVFAFYQGPRSIAQGRMKGNFITNIGVRKSFLNDRADFSIRFSDVFNNRQWSMDLQNNFYNQTSTYQRQSRYLTFGFSYTFGRLQEGRERGERNGGNDGGMGGGGEGEEFEMD</sequence>
<organism evidence="7 8">
    <name type="scientific">Anseongella ginsenosidimutans</name>
    <dbReference type="NCBI Taxonomy" id="496056"/>
    <lineage>
        <taxon>Bacteria</taxon>
        <taxon>Pseudomonadati</taxon>
        <taxon>Bacteroidota</taxon>
        <taxon>Sphingobacteriia</taxon>
        <taxon>Sphingobacteriales</taxon>
        <taxon>Sphingobacteriaceae</taxon>
        <taxon>Anseongella</taxon>
    </lineage>
</organism>
<keyword evidence="8" id="KW-1185">Reference proteome</keyword>
<dbReference type="InterPro" id="IPR013784">
    <property type="entry name" value="Carb-bd-like_fold"/>
</dbReference>
<evidence type="ECO:0000256" key="4">
    <source>
        <dbReference type="SAM" id="MobiDB-lite"/>
    </source>
</evidence>
<dbReference type="Pfam" id="PF13620">
    <property type="entry name" value="CarboxypepD_reg"/>
    <property type="match status" value="1"/>
</dbReference>
<dbReference type="Gene3D" id="2.60.40.1120">
    <property type="entry name" value="Carboxypeptidase-like, regulatory domain"/>
    <property type="match status" value="1"/>
</dbReference>
<dbReference type="GO" id="GO:0030246">
    <property type="term" value="F:carbohydrate binding"/>
    <property type="evidence" value="ECO:0007669"/>
    <property type="project" value="InterPro"/>
</dbReference>
<dbReference type="SUPFAM" id="SSF49452">
    <property type="entry name" value="Starch-binding domain-like"/>
    <property type="match status" value="1"/>
</dbReference>
<feature type="domain" description="Outer membrane protein beta-barrel" evidence="6">
    <location>
        <begin position="385"/>
        <end position="783"/>
    </location>
</feature>
<keyword evidence="2" id="KW-0472">Membrane</keyword>
<evidence type="ECO:0000256" key="5">
    <source>
        <dbReference type="SAM" id="SignalP"/>
    </source>
</evidence>
<dbReference type="PANTHER" id="PTHR40980:SF4">
    <property type="entry name" value="TONB-DEPENDENT RECEPTOR-LIKE BETA-BARREL DOMAIN-CONTAINING PROTEIN"/>
    <property type="match status" value="1"/>
</dbReference>
<protein>
    <submittedName>
        <fullName evidence="7">Outer membrane receptor protein involved in Fe transport</fullName>
    </submittedName>
</protein>
<evidence type="ECO:0000256" key="1">
    <source>
        <dbReference type="ARBA" id="ARBA00004442"/>
    </source>
</evidence>
<dbReference type="EMBL" id="SMAD01000004">
    <property type="protein sequence ID" value="TCS87779.1"/>
    <property type="molecule type" value="Genomic_DNA"/>
</dbReference>
<comment type="caution">
    <text evidence="7">The sequence shown here is derived from an EMBL/GenBank/DDBJ whole genome shotgun (WGS) entry which is preliminary data.</text>
</comment>
<dbReference type="InterPro" id="IPR036942">
    <property type="entry name" value="Beta-barrel_TonB_sf"/>
</dbReference>